<evidence type="ECO:0000313" key="3">
    <source>
        <dbReference type="Proteomes" id="UP000526307"/>
    </source>
</evidence>
<sequence length="110" mass="13064">MNMRKVYLLSKAKEKEKYKKKIRDRYRVVFLEDDVDADLVILPIEEEGITIEQQMYIDELKEGASLTMLSSKDILDDNFERVLDKELEKEKSLEKSRKQTNDDLDYGLEI</sequence>
<dbReference type="AlphaFoldDB" id="A0A7Y8VR20"/>
<dbReference type="EMBL" id="JABXYR010000001">
    <property type="protein sequence ID" value="NWO23041.1"/>
    <property type="molecule type" value="Genomic_DNA"/>
</dbReference>
<gene>
    <name evidence="2" type="ORF">HW270_02960</name>
</gene>
<evidence type="ECO:0000313" key="2">
    <source>
        <dbReference type="EMBL" id="NWO23041.1"/>
    </source>
</evidence>
<feature type="region of interest" description="Disordered" evidence="1">
    <location>
        <begin position="89"/>
        <end position="110"/>
    </location>
</feature>
<evidence type="ECO:0000256" key="1">
    <source>
        <dbReference type="SAM" id="MobiDB-lite"/>
    </source>
</evidence>
<name>A0A7Y8VR20_9FIRM</name>
<dbReference type="Proteomes" id="UP000526307">
    <property type="component" value="Unassembled WGS sequence"/>
</dbReference>
<organism evidence="2 3">
    <name type="scientific">Mogibacterium timidum</name>
    <dbReference type="NCBI Taxonomy" id="35519"/>
    <lineage>
        <taxon>Bacteria</taxon>
        <taxon>Bacillati</taxon>
        <taxon>Bacillota</taxon>
        <taxon>Clostridia</taxon>
        <taxon>Peptostreptococcales</taxon>
        <taxon>Anaerovoracaceae</taxon>
        <taxon>Mogibacterium</taxon>
    </lineage>
</organism>
<feature type="compositionally biased region" description="Basic and acidic residues" evidence="1">
    <location>
        <begin position="89"/>
        <end position="101"/>
    </location>
</feature>
<keyword evidence="3" id="KW-1185">Reference proteome</keyword>
<dbReference type="RefSeq" id="WP_178978271.1">
    <property type="nucleotide sequence ID" value="NZ_JABXYR010000001.1"/>
</dbReference>
<accession>A0A7Y8VR20</accession>
<reference evidence="2 3" key="1">
    <citation type="submission" date="2020-06" db="EMBL/GenBank/DDBJ databases">
        <title>Mogibacterium timidum strain W9173 genomic sequence.</title>
        <authorList>
            <person name="Wade W.G."/>
            <person name="Johnston C.D."/>
            <person name="Chen T."/>
            <person name="Dewhirst F.E."/>
        </authorList>
    </citation>
    <scope>NUCLEOTIDE SEQUENCE [LARGE SCALE GENOMIC DNA]</scope>
    <source>
        <strain evidence="2 3">W9173</strain>
    </source>
</reference>
<proteinExistence type="predicted"/>
<comment type="caution">
    <text evidence="2">The sequence shown here is derived from an EMBL/GenBank/DDBJ whole genome shotgun (WGS) entry which is preliminary data.</text>
</comment>
<protein>
    <submittedName>
        <fullName evidence="2">Uncharacterized protein</fullName>
    </submittedName>
</protein>